<evidence type="ECO:0000313" key="1">
    <source>
        <dbReference type="EMBL" id="PXY39080.1"/>
    </source>
</evidence>
<dbReference type="OrthoDB" id="9765084at2"/>
<dbReference type="InterPro" id="IPR029063">
    <property type="entry name" value="SAM-dependent_MTases_sf"/>
</dbReference>
<dbReference type="Proteomes" id="UP000247903">
    <property type="component" value="Unassembled WGS sequence"/>
</dbReference>
<organism evidence="1 2">
    <name type="scientific">Flavobacterium cheongpyeongense</name>
    <dbReference type="NCBI Taxonomy" id="2212651"/>
    <lineage>
        <taxon>Bacteria</taxon>
        <taxon>Pseudomonadati</taxon>
        <taxon>Bacteroidota</taxon>
        <taxon>Flavobacteriia</taxon>
        <taxon>Flavobacteriales</taxon>
        <taxon>Flavobacteriaceae</taxon>
        <taxon>Flavobacterium</taxon>
    </lineage>
</organism>
<sequence length="458" mass="53396">MKNTRTTSSFRDPSGYVFIEDGSIKRVIKPVYFSQYKSLTESGFYDTLFEKKYLIPHKTVQENQNQIIIEAQKIPFVTYPYEWSFLQYKHAALLTLKIQKLSLQNNFTLKDASAFNITFHEGKPVFIDTLSFDFYKENNPWLAYKQFIMQFLGPLVLAKYFGQEHLKMLSQNLDGLSLQKLSLLLPVKSYFSPTLLTNIHLLAKYDKKYESDKKTVNNNLSKASQIKLIDGLYDYILNLSVNEKTEWDHYYNQINYNDVAYQFKKEFVKDWFLSIKGKSLIDIGGNDGTFSRELKEQAELLIVADVDANAVEQNYRQVLKNKEKNILPLVADVLNPVANYGFNNAERFSFVDRVKAQNLDACLALAVIHHITLSGNIPFSFSAQFFSKMASNLLIEFPARTDSWVQFLLDSKREFAGHFDFYNEENFEKEYTVYFEIIKKEKIESSERILYSLKRLNP</sequence>
<dbReference type="EMBL" id="QJHK01000025">
    <property type="protein sequence ID" value="PXY39080.1"/>
    <property type="molecule type" value="Genomic_DNA"/>
</dbReference>
<protein>
    <submittedName>
        <fullName evidence="1">Nodulation protein NoeA</fullName>
    </submittedName>
</protein>
<dbReference type="AlphaFoldDB" id="A0A2V4BN79"/>
<gene>
    <name evidence="1" type="ORF">DMB65_19575</name>
</gene>
<proteinExistence type="predicted"/>
<accession>A0A2V4BN79</accession>
<dbReference type="SUPFAM" id="SSF53335">
    <property type="entry name" value="S-adenosyl-L-methionine-dependent methyltransferases"/>
    <property type="match status" value="1"/>
</dbReference>
<evidence type="ECO:0000313" key="2">
    <source>
        <dbReference type="Proteomes" id="UP000247903"/>
    </source>
</evidence>
<dbReference type="Gene3D" id="3.40.50.150">
    <property type="entry name" value="Vaccinia Virus protein VP39"/>
    <property type="match status" value="1"/>
</dbReference>
<comment type="caution">
    <text evidence="1">The sequence shown here is derived from an EMBL/GenBank/DDBJ whole genome shotgun (WGS) entry which is preliminary data.</text>
</comment>
<reference evidence="1 2" key="1">
    <citation type="submission" date="2018-05" db="EMBL/GenBank/DDBJ databases">
        <title>Flavobacterium sp. strain IMCC34759, incomplete genome.</title>
        <authorList>
            <person name="Joung Y."/>
            <person name="Cho J."/>
        </authorList>
    </citation>
    <scope>NUCLEOTIDE SEQUENCE [LARGE SCALE GENOMIC DNA]</scope>
    <source>
        <strain evidence="1 2">IMCC34759</strain>
    </source>
</reference>
<name>A0A2V4BN79_9FLAO</name>
<keyword evidence="2" id="KW-1185">Reference proteome</keyword>
<dbReference type="RefSeq" id="WP_110308323.1">
    <property type="nucleotide sequence ID" value="NZ_QJHK01000025.1"/>
</dbReference>